<protein>
    <submittedName>
        <fullName evidence="5">Efflux RND transporter periplasmic adaptor subunit</fullName>
    </submittedName>
</protein>
<evidence type="ECO:0000256" key="3">
    <source>
        <dbReference type="SAM" id="MobiDB-lite"/>
    </source>
</evidence>
<dbReference type="Proteomes" id="UP000552241">
    <property type="component" value="Unassembled WGS sequence"/>
</dbReference>
<dbReference type="GO" id="GO:0015679">
    <property type="term" value="P:plasma membrane copper ion transport"/>
    <property type="evidence" value="ECO:0007669"/>
    <property type="project" value="TreeGrafter"/>
</dbReference>
<gene>
    <name evidence="5" type="ORF">HU137_03325</name>
</gene>
<keyword evidence="2" id="KW-0813">Transport</keyword>
<dbReference type="PANTHER" id="PTHR30097:SF4">
    <property type="entry name" value="SLR6042 PROTEIN"/>
    <property type="match status" value="1"/>
</dbReference>
<reference evidence="5 6" key="1">
    <citation type="submission" date="2020-07" db="EMBL/GenBank/DDBJ databases">
        <title>Moheibacter lacus sp. nov., a member of the family Flavobacteriaceae isolated from freshwater lake sediment.</title>
        <authorList>
            <person name="Liu Y."/>
        </authorList>
    </citation>
    <scope>NUCLEOTIDE SEQUENCE [LARGE SCALE GENOMIC DNA]</scope>
    <source>
        <strain evidence="5 6">BDHS18</strain>
    </source>
</reference>
<evidence type="ECO:0000256" key="2">
    <source>
        <dbReference type="ARBA" id="ARBA00022448"/>
    </source>
</evidence>
<dbReference type="EMBL" id="JACDZE010000001">
    <property type="protein sequence ID" value="MBA5628800.1"/>
    <property type="molecule type" value="Genomic_DNA"/>
</dbReference>
<evidence type="ECO:0000259" key="4">
    <source>
        <dbReference type="Pfam" id="PF25917"/>
    </source>
</evidence>
<dbReference type="GO" id="GO:0016020">
    <property type="term" value="C:membrane"/>
    <property type="evidence" value="ECO:0007669"/>
    <property type="project" value="InterPro"/>
</dbReference>
<name>A0A838ZM06_9FLAO</name>
<keyword evidence="6" id="KW-1185">Reference proteome</keyword>
<sequence length="415" mass="45488">MKKLVYILLPILFVSTSISCKDDKKVSETEEHAEGDGHDHGSEEGHEHGEEESETEVTLTEAQVKAIKIEFGNIEMKELNDAIKANGFLKVPNQNKAQVTSLYSGQIKSIRVQPGDYIGKGQTIAVIENPGQVLVQENYLTVVGQIQMTQTEVKRQKELYEGNAGALKNLQYAESQLKTLQTQRASLAKQLQMMGIKPGSVSAKNLNSSMAVKAPISGVIGAVLVDIGAYVDVSFPIAEIVDNSNLHLDLGVFEKDLPKIKKRQLIHFTMTNNPEKEYDAEIFSIGSTFEDQSKAVPVHARVKGEKSGLIDGMNVVAVISVGKNLVPAVPTEAIVNVGAEDFIFIQKPTPHVHTEEEHEHEFTFERIPVVKGTTDVGFTQITPLVKIEDNAKIVSKGAFFILAKMNNSGEHSHSH</sequence>
<proteinExistence type="inferred from homology"/>
<dbReference type="InterPro" id="IPR006143">
    <property type="entry name" value="RND_pump_MFP"/>
</dbReference>
<dbReference type="PANTHER" id="PTHR30097">
    <property type="entry name" value="CATION EFFLUX SYSTEM PROTEIN CUSB"/>
    <property type="match status" value="1"/>
</dbReference>
<dbReference type="InterPro" id="IPR051909">
    <property type="entry name" value="MFP_Cation_Efflux"/>
</dbReference>
<feature type="compositionally biased region" description="Basic and acidic residues" evidence="3">
    <location>
        <begin position="23"/>
        <end position="49"/>
    </location>
</feature>
<dbReference type="PROSITE" id="PS51257">
    <property type="entry name" value="PROKAR_LIPOPROTEIN"/>
    <property type="match status" value="1"/>
</dbReference>
<comment type="similarity">
    <text evidence="1">Belongs to the membrane fusion protein (MFP) (TC 8.A.1) family.</text>
</comment>
<evidence type="ECO:0000256" key="1">
    <source>
        <dbReference type="ARBA" id="ARBA00009477"/>
    </source>
</evidence>
<dbReference type="InterPro" id="IPR058625">
    <property type="entry name" value="MdtA-like_BSH"/>
</dbReference>
<accession>A0A838ZM06</accession>
<dbReference type="GO" id="GO:0022857">
    <property type="term" value="F:transmembrane transporter activity"/>
    <property type="evidence" value="ECO:0007669"/>
    <property type="project" value="InterPro"/>
</dbReference>
<dbReference type="SUPFAM" id="SSF111369">
    <property type="entry name" value="HlyD-like secretion proteins"/>
    <property type="match status" value="1"/>
</dbReference>
<dbReference type="Gene3D" id="2.40.30.170">
    <property type="match status" value="1"/>
</dbReference>
<organism evidence="5 6">
    <name type="scientific">Moheibacter lacus</name>
    <dbReference type="NCBI Taxonomy" id="2745851"/>
    <lineage>
        <taxon>Bacteria</taxon>
        <taxon>Pseudomonadati</taxon>
        <taxon>Bacteroidota</taxon>
        <taxon>Flavobacteriia</taxon>
        <taxon>Flavobacteriales</taxon>
        <taxon>Weeksellaceae</taxon>
        <taxon>Moheibacter</taxon>
    </lineage>
</organism>
<feature type="region of interest" description="Disordered" evidence="3">
    <location>
        <begin position="23"/>
        <end position="58"/>
    </location>
</feature>
<dbReference type="RefSeq" id="WP_182042384.1">
    <property type="nucleotide sequence ID" value="NZ_JACDZE010000001.1"/>
</dbReference>
<evidence type="ECO:0000313" key="6">
    <source>
        <dbReference type="Proteomes" id="UP000552241"/>
    </source>
</evidence>
<comment type="caution">
    <text evidence="5">The sequence shown here is derived from an EMBL/GenBank/DDBJ whole genome shotgun (WGS) entry which is preliminary data.</text>
</comment>
<dbReference type="GO" id="GO:0060003">
    <property type="term" value="P:copper ion export"/>
    <property type="evidence" value="ECO:0007669"/>
    <property type="project" value="TreeGrafter"/>
</dbReference>
<feature type="domain" description="Multidrug resistance protein MdtA-like barrel-sandwich hybrid" evidence="4">
    <location>
        <begin position="95"/>
        <end position="234"/>
    </location>
</feature>
<evidence type="ECO:0000313" key="5">
    <source>
        <dbReference type="EMBL" id="MBA5628800.1"/>
    </source>
</evidence>
<dbReference type="Gene3D" id="2.40.50.100">
    <property type="match status" value="1"/>
</dbReference>
<dbReference type="AlphaFoldDB" id="A0A838ZM06"/>
<dbReference type="GO" id="GO:0030313">
    <property type="term" value="C:cell envelope"/>
    <property type="evidence" value="ECO:0007669"/>
    <property type="project" value="TreeGrafter"/>
</dbReference>
<dbReference type="Pfam" id="PF25917">
    <property type="entry name" value="BSH_RND"/>
    <property type="match status" value="1"/>
</dbReference>
<dbReference type="NCBIfam" id="TIGR01730">
    <property type="entry name" value="RND_mfp"/>
    <property type="match status" value="1"/>
</dbReference>